<comment type="caution">
    <text evidence="2">The sequence shown here is derived from an EMBL/GenBank/DDBJ whole genome shotgun (WGS) entry which is preliminary data.</text>
</comment>
<proteinExistence type="predicted"/>
<accession>A0A327Q1F4</accession>
<reference evidence="2 3" key="1">
    <citation type="submission" date="2018-06" db="EMBL/GenBank/DDBJ databases">
        <title>Genomic Encyclopedia of Archaeal and Bacterial Type Strains, Phase II (KMG-II): from individual species to whole genera.</title>
        <authorList>
            <person name="Goeker M."/>
        </authorList>
    </citation>
    <scope>NUCLEOTIDE SEQUENCE [LARGE SCALE GENOMIC DNA]</scope>
    <source>
        <strain evidence="2 3">DSM 23857</strain>
    </source>
</reference>
<gene>
    <name evidence="2" type="ORF">LX64_05095</name>
</gene>
<dbReference type="AlphaFoldDB" id="A0A327Q1F4"/>
<evidence type="ECO:0000256" key="1">
    <source>
        <dbReference type="SAM" id="SignalP"/>
    </source>
</evidence>
<sequence length="313" mass="35316">MHPNMKRFPILLLLCIVATQVKAQTIDTVVQLKNEQMERFYFTLMPKTPSKGLIVILSGYGSPQETLKDTRIAQTACEAGYTVVLPWLTRTDTPNSEEIFTPLLEKSIPEWIEKYKVPKNKFIIGGHSWAGHQAVKYTENANKPGYKTIVKPNAVFAVDPPMDLSRLYRGYFRMQEVIPNAPLTREGLMISEMFKARFGGTPAEQKGAYAAASSYTRDLSLGGDAQYLKNVPVRLYGDPDVDWFIRERQTPVEWTNMADVTACIVLLQALGNKNAEYVNCLGKGIMNGNRHPHGFAMVDPKEFVQWVDKVLHD</sequence>
<evidence type="ECO:0000313" key="2">
    <source>
        <dbReference type="EMBL" id="RAI97587.1"/>
    </source>
</evidence>
<keyword evidence="1" id="KW-0732">Signal</keyword>
<dbReference type="Proteomes" id="UP000249547">
    <property type="component" value="Unassembled WGS sequence"/>
</dbReference>
<dbReference type="SUPFAM" id="SSF53474">
    <property type="entry name" value="alpha/beta-Hydrolases"/>
    <property type="match status" value="1"/>
</dbReference>
<feature type="chain" id="PRO_5016364520" description="Alpha/beta hydrolase family protein" evidence="1">
    <location>
        <begin position="24"/>
        <end position="313"/>
    </location>
</feature>
<name>A0A327Q1F4_9BACT</name>
<organism evidence="2 3">
    <name type="scientific">Chitinophaga skermanii</name>
    <dbReference type="NCBI Taxonomy" id="331697"/>
    <lineage>
        <taxon>Bacteria</taxon>
        <taxon>Pseudomonadati</taxon>
        <taxon>Bacteroidota</taxon>
        <taxon>Chitinophagia</taxon>
        <taxon>Chitinophagales</taxon>
        <taxon>Chitinophagaceae</taxon>
        <taxon>Chitinophaga</taxon>
    </lineage>
</organism>
<keyword evidence="3" id="KW-1185">Reference proteome</keyword>
<dbReference type="InterPro" id="IPR029058">
    <property type="entry name" value="AB_hydrolase_fold"/>
</dbReference>
<protein>
    <recommendedName>
        <fullName evidence="4">Alpha/beta hydrolase family protein</fullName>
    </recommendedName>
</protein>
<evidence type="ECO:0008006" key="4">
    <source>
        <dbReference type="Google" id="ProtNLM"/>
    </source>
</evidence>
<evidence type="ECO:0000313" key="3">
    <source>
        <dbReference type="Proteomes" id="UP000249547"/>
    </source>
</evidence>
<dbReference type="EMBL" id="QLLL01000015">
    <property type="protein sequence ID" value="RAI97587.1"/>
    <property type="molecule type" value="Genomic_DNA"/>
</dbReference>
<feature type="signal peptide" evidence="1">
    <location>
        <begin position="1"/>
        <end position="23"/>
    </location>
</feature>
<dbReference type="Gene3D" id="3.40.50.1820">
    <property type="entry name" value="alpha/beta hydrolase"/>
    <property type="match status" value="1"/>
</dbReference>